<dbReference type="AlphaFoldDB" id="A0A4R3YDA6"/>
<evidence type="ECO:0000256" key="1">
    <source>
        <dbReference type="SAM" id="SignalP"/>
    </source>
</evidence>
<keyword evidence="1" id="KW-0732">Signal</keyword>
<feature type="signal peptide" evidence="1">
    <location>
        <begin position="1"/>
        <end position="17"/>
    </location>
</feature>
<proteinExistence type="predicted"/>
<dbReference type="RefSeq" id="WP_124947599.1">
    <property type="nucleotide sequence ID" value="NZ_BHVT01000073.1"/>
</dbReference>
<evidence type="ECO:0008006" key="4">
    <source>
        <dbReference type="Google" id="ProtNLM"/>
    </source>
</evidence>
<protein>
    <recommendedName>
        <fullName evidence="4">DUF4412 domain-containing protein</fullName>
    </recommendedName>
</protein>
<name>A0A4R3YDA6_9PROT</name>
<dbReference type="Proteomes" id="UP000295367">
    <property type="component" value="Unassembled WGS sequence"/>
</dbReference>
<evidence type="ECO:0000313" key="3">
    <source>
        <dbReference type="Proteomes" id="UP000295367"/>
    </source>
</evidence>
<gene>
    <name evidence="2" type="ORF">EDC63_101438</name>
</gene>
<reference evidence="2 3" key="1">
    <citation type="submission" date="2019-03" db="EMBL/GenBank/DDBJ databases">
        <title>Genomic Encyclopedia of Type Strains, Phase IV (KMG-IV): sequencing the most valuable type-strain genomes for metagenomic binning, comparative biology and taxonomic classification.</title>
        <authorList>
            <person name="Goeker M."/>
        </authorList>
    </citation>
    <scope>NUCLEOTIDE SEQUENCE [LARGE SCALE GENOMIC DNA]</scope>
    <source>
        <strain evidence="2 3">DSM 100309</strain>
    </source>
</reference>
<dbReference type="EMBL" id="SMCO01000001">
    <property type="protein sequence ID" value="TCV90465.1"/>
    <property type="molecule type" value="Genomic_DNA"/>
</dbReference>
<dbReference type="OrthoDB" id="8560170at2"/>
<organism evidence="2 3">
    <name type="scientific">Sulfurirhabdus autotrophica</name>
    <dbReference type="NCBI Taxonomy" id="1706046"/>
    <lineage>
        <taxon>Bacteria</taxon>
        <taxon>Pseudomonadati</taxon>
        <taxon>Pseudomonadota</taxon>
        <taxon>Betaproteobacteria</taxon>
        <taxon>Nitrosomonadales</taxon>
        <taxon>Sulfuricellaceae</taxon>
        <taxon>Sulfurirhabdus</taxon>
    </lineage>
</organism>
<keyword evidence="3" id="KW-1185">Reference proteome</keyword>
<feature type="chain" id="PRO_5020661666" description="DUF4412 domain-containing protein" evidence="1">
    <location>
        <begin position="18"/>
        <end position="226"/>
    </location>
</feature>
<sequence length="226" mass="25946">MLKKILILWMLAMPAWASQMLELNYLDQEKGTPAVPMRILITDQFMRIDDGNNKSDFLLLDRQEKRIFNVTHDRQEILKIDAGVVTMQKPAKWVVREEVTDLPKQGKGAKKVNIFVNDTMCMQITAVEGFLPDAVSALRRYNETLAQVQAQTFMATPPELQNDCDLAQTVFEFGRELKYGLPLEATYHSGNTRRMVGYHMINMDSQLFTLPKQYRTVSLDDIRGAK</sequence>
<evidence type="ECO:0000313" key="2">
    <source>
        <dbReference type="EMBL" id="TCV90465.1"/>
    </source>
</evidence>
<comment type="caution">
    <text evidence="2">The sequence shown here is derived from an EMBL/GenBank/DDBJ whole genome shotgun (WGS) entry which is preliminary data.</text>
</comment>
<accession>A0A4R3YDA6</accession>